<comment type="similarity">
    <text evidence="6">Belongs to the FtsA/MreB family.</text>
</comment>
<dbReference type="PANTHER" id="PTHR42749">
    <property type="entry name" value="CELL SHAPE-DETERMINING PROTEIN MREB"/>
    <property type="match status" value="1"/>
</dbReference>
<keyword evidence="4" id="KW-0067">ATP-binding</keyword>
<dbReference type="CDD" id="cd10225">
    <property type="entry name" value="ASKHA_NBD_MreB-like"/>
    <property type="match status" value="1"/>
</dbReference>
<reference evidence="7" key="1">
    <citation type="submission" date="2019-08" db="EMBL/GenBank/DDBJ databases">
        <authorList>
            <person name="Kucharzyk K."/>
            <person name="Murdoch R.W."/>
            <person name="Higgins S."/>
            <person name="Loffler F."/>
        </authorList>
    </citation>
    <scope>NUCLEOTIDE SEQUENCE</scope>
</reference>
<dbReference type="EMBL" id="VSSQ01010554">
    <property type="protein sequence ID" value="MPM44637.1"/>
    <property type="molecule type" value="Genomic_DNA"/>
</dbReference>
<evidence type="ECO:0000256" key="4">
    <source>
        <dbReference type="ARBA" id="ARBA00022840"/>
    </source>
</evidence>
<dbReference type="Gene3D" id="3.30.420.40">
    <property type="match status" value="3"/>
</dbReference>
<sequence length="349" mass="37511">MDNYLNRGVTVGQEIGIDLGTASVLIYVKGKGIVLQEPSVVAIERNTNKMLAVGTEAQRMLGRTPGSIIAIRPMRDGVISDYEMTQKMIKHFLKKVCGFMLFKPRIMVCVPSGITEVEERAVIDAANQAGAKKTYLVEEPIAAAIGAGIDIDQPDGNMIVDVGGGTTDIAVISLGGVVVSESIKTAGDKFDEALTKYCRKKFNILIGERTAEKIKMDIGCLYPMAEKGTVDVKGRCLMTGLPKVVTITSDEVLEAFEECAVTIIEAIHSVLERTPPELLGDISQNGIIMTGGGSLVRGFDQLIQSKTGIYTSVAEDPISCVARGTGKCLDRIAKLQDGTINLARRKELE</sequence>
<evidence type="ECO:0000313" key="7">
    <source>
        <dbReference type="EMBL" id="MPM44637.1"/>
    </source>
</evidence>
<dbReference type="AlphaFoldDB" id="A0A644ZV44"/>
<dbReference type="InterPro" id="IPR056546">
    <property type="entry name" value="MreB_MamK-like"/>
</dbReference>
<evidence type="ECO:0000256" key="1">
    <source>
        <dbReference type="ARBA" id="ARBA00004496"/>
    </source>
</evidence>
<evidence type="ECO:0000256" key="5">
    <source>
        <dbReference type="ARBA" id="ARBA00022960"/>
    </source>
</evidence>
<comment type="subcellular location">
    <subcellularLocation>
        <location evidence="1">Cytoplasm</location>
    </subcellularLocation>
</comment>
<dbReference type="SUPFAM" id="SSF53067">
    <property type="entry name" value="Actin-like ATPase domain"/>
    <property type="match status" value="2"/>
</dbReference>
<protein>
    <submittedName>
        <fullName evidence="7">MreB-like protein</fullName>
    </submittedName>
</protein>
<gene>
    <name evidence="7" type="primary">mbl_15</name>
    <name evidence="7" type="ORF">SDC9_91316</name>
</gene>
<dbReference type="NCBIfam" id="TIGR00904">
    <property type="entry name" value="mreB"/>
    <property type="match status" value="1"/>
</dbReference>
<comment type="caution">
    <text evidence="7">The sequence shown here is derived from an EMBL/GenBank/DDBJ whole genome shotgun (WGS) entry which is preliminary data.</text>
</comment>
<dbReference type="PANTHER" id="PTHR42749:SF1">
    <property type="entry name" value="CELL SHAPE-DETERMINING PROTEIN MREB"/>
    <property type="match status" value="1"/>
</dbReference>
<dbReference type="HAMAP" id="MF_02207">
    <property type="entry name" value="MreB"/>
    <property type="match status" value="1"/>
</dbReference>
<dbReference type="GO" id="GO:0000902">
    <property type="term" value="P:cell morphogenesis"/>
    <property type="evidence" value="ECO:0007669"/>
    <property type="project" value="InterPro"/>
</dbReference>
<dbReference type="NCBIfam" id="NF010539">
    <property type="entry name" value="PRK13927.1"/>
    <property type="match status" value="1"/>
</dbReference>
<dbReference type="PRINTS" id="PR01652">
    <property type="entry name" value="SHAPEPROTEIN"/>
</dbReference>
<dbReference type="InterPro" id="IPR043129">
    <property type="entry name" value="ATPase_NBD"/>
</dbReference>
<dbReference type="InterPro" id="IPR004753">
    <property type="entry name" value="MreB"/>
</dbReference>
<name>A0A644ZV44_9ZZZZ</name>
<keyword evidence="3" id="KW-0547">Nucleotide-binding</keyword>
<evidence type="ECO:0000256" key="3">
    <source>
        <dbReference type="ARBA" id="ARBA00022741"/>
    </source>
</evidence>
<evidence type="ECO:0000256" key="6">
    <source>
        <dbReference type="ARBA" id="ARBA00023458"/>
    </source>
</evidence>
<proteinExistence type="inferred from homology"/>
<evidence type="ECO:0000256" key="2">
    <source>
        <dbReference type="ARBA" id="ARBA00022490"/>
    </source>
</evidence>
<keyword evidence="5" id="KW-0133">Cell shape</keyword>
<dbReference type="GO" id="GO:0005524">
    <property type="term" value="F:ATP binding"/>
    <property type="evidence" value="ECO:0007669"/>
    <property type="project" value="UniProtKB-KW"/>
</dbReference>
<accession>A0A644ZV44</accession>
<dbReference type="Pfam" id="PF06723">
    <property type="entry name" value="MreB_Mbl"/>
    <property type="match status" value="1"/>
</dbReference>
<dbReference type="GO" id="GO:0005737">
    <property type="term" value="C:cytoplasm"/>
    <property type="evidence" value="ECO:0007669"/>
    <property type="project" value="UniProtKB-SubCell"/>
</dbReference>
<dbReference type="GO" id="GO:0008360">
    <property type="term" value="P:regulation of cell shape"/>
    <property type="evidence" value="ECO:0007669"/>
    <property type="project" value="UniProtKB-KW"/>
</dbReference>
<organism evidence="7">
    <name type="scientific">bioreactor metagenome</name>
    <dbReference type="NCBI Taxonomy" id="1076179"/>
    <lineage>
        <taxon>unclassified sequences</taxon>
        <taxon>metagenomes</taxon>
        <taxon>ecological metagenomes</taxon>
    </lineage>
</organism>
<keyword evidence="2" id="KW-0963">Cytoplasm</keyword>